<comment type="caution">
    <text evidence="3">The sequence shown here is derived from an EMBL/GenBank/DDBJ whole genome shotgun (WGS) entry which is preliminary data.</text>
</comment>
<feature type="coiled-coil region" evidence="1">
    <location>
        <begin position="198"/>
        <end position="316"/>
    </location>
</feature>
<gene>
    <name evidence="3" type="ORF">CVT24_003494</name>
</gene>
<dbReference type="Proteomes" id="UP000284842">
    <property type="component" value="Unassembled WGS sequence"/>
</dbReference>
<protein>
    <submittedName>
        <fullName evidence="3">Uncharacterized protein</fullName>
    </submittedName>
</protein>
<evidence type="ECO:0000313" key="3">
    <source>
        <dbReference type="EMBL" id="PPQ99011.1"/>
    </source>
</evidence>
<feature type="compositionally biased region" description="Low complexity" evidence="2">
    <location>
        <begin position="109"/>
        <end position="126"/>
    </location>
</feature>
<dbReference type="AlphaFoldDB" id="A0A409Y7W2"/>
<evidence type="ECO:0000256" key="2">
    <source>
        <dbReference type="SAM" id="MobiDB-lite"/>
    </source>
</evidence>
<dbReference type="EMBL" id="NHTK01001371">
    <property type="protein sequence ID" value="PPQ99011.1"/>
    <property type="molecule type" value="Genomic_DNA"/>
</dbReference>
<dbReference type="Gene3D" id="1.10.287.1490">
    <property type="match status" value="1"/>
</dbReference>
<keyword evidence="4" id="KW-1185">Reference proteome</keyword>
<evidence type="ECO:0000256" key="1">
    <source>
        <dbReference type="SAM" id="Coils"/>
    </source>
</evidence>
<organism evidence="3 4">
    <name type="scientific">Panaeolus cyanescens</name>
    <dbReference type="NCBI Taxonomy" id="181874"/>
    <lineage>
        <taxon>Eukaryota</taxon>
        <taxon>Fungi</taxon>
        <taxon>Dikarya</taxon>
        <taxon>Basidiomycota</taxon>
        <taxon>Agaricomycotina</taxon>
        <taxon>Agaricomycetes</taxon>
        <taxon>Agaricomycetidae</taxon>
        <taxon>Agaricales</taxon>
        <taxon>Agaricineae</taxon>
        <taxon>Galeropsidaceae</taxon>
        <taxon>Panaeolus</taxon>
    </lineage>
</organism>
<feature type="region of interest" description="Disordered" evidence="2">
    <location>
        <begin position="1"/>
        <end position="59"/>
    </location>
</feature>
<dbReference type="OrthoDB" id="3147752at2759"/>
<feature type="region of interest" description="Disordered" evidence="2">
    <location>
        <begin position="134"/>
        <end position="153"/>
    </location>
</feature>
<accession>A0A409Y7W2</accession>
<evidence type="ECO:0000313" key="4">
    <source>
        <dbReference type="Proteomes" id="UP000284842"/>
    </source>
</evidence>
<reference evidence="3 4" key="1">
    <citation type="journal article" date="2018" name="Evol. Lett.">
        <title>Horizontal gene cluster transfer increased hallucinogenic mushroom diversity.</title>
        <authorList>
            <person name="Reynolds H.T."/>
            <person name="Vijayakumar V."/>
            <person name="Gluck-Thaler E."/>
            <person name="Korotkin H.B."/>
            <person name="Matheny P.B."/>
            <person name="Slot J.C."/>
        </authorList>
    </citation>
    <scope>NUCLEOTIDE SEQUENCE [LARGE SCALE GENOMIC DNA]</scope>
    <source>
        <strain evidence="3 4">2629</strain>
    </source>
</reference>
<proteinExistence type="predicted"/>
<dbReference type="InParanoid" id="A0A409Y7W2"/>
<feature type="region of interest" description="Disordered" evidence="2">
    <location>
        <begin position="72"/>
        <end position="126"/>
    </location>
</feature>
<keyword evidence="1" id="KW-0175">Coiled coil</keyword>
<dbReference type="SUPFAM" id="SSF57997">
    <property type="entry name" value="Tropomyosin"/>
    <property type="match status" value="1"/>
</dbReference>
<name>A0A409Y7W2_9AGAR</name>
<sequence length="627" mass="69484">MSTKRLASHPYAQPNDRHRRNPLRSNSDSRPLHSQPVVGQNGQQARPIFSNGSVNSSTSMLTSLSLPAQMAIESQRRAKSKASGDQKPAFPKSSTPPSSTSDSRDTSERPPSTTSSSTGPAARSTGLTYANVTKASVTKQSSPPSTKSHCSVASQISFIPVPVTRSRAQNTETRTPPPPKNQVLSSNDTKGDAWKAERRTLEKDLERAVTEKNGVLRENENLKKRIANYDNRISSLERTLREERTTSDALKDQLATFQQASLVISEEGNRALKKCRELEERNAGLEAEMQKLKEGAREAEEKQSQLQGLLDSRKQELKTVQVFLTTTDTCSEADVLKLVASLNAEIFQTSAYIAGLVEDLADERVENLTWQQCLNRDTFNLIEARVGRDLLDFIGERGPDNRRDPFPLQLALQAILVWWSTFMVNAFCDNSIGNELATLYRHVKEKGEYLIHPCVRSETQLAAKETQAVAARWRAITIQNLAKFKHETYSSFVQYSIFGILRMAGCCQNLPTSKNATTICESIAVIEKIWKQIRAAVKEGVISCDMELVHGEPGGKFDRTSMDDYYMEDEILDVGSQLDDEPVLCPVAVGVKKSTTKSTDNPQVRSGHNMTLLKPKVVLASALAHMA</sequence>
<dbReference type="STRING" id="181874.A0A409Y7W2"/>
<feature type="region of interest" description="Disordered" evidence="2">
    <location>
        <begin position="161"/>
        <end position="193"/>
    </location>
</feature>
<feature type="compositionally biased region" description="Polar residues" evidence="2">
    <location>
        <begin position="37"/>
        <end position="55"/>
    </location>
</feature>